<dbReference type="InterPro" id="IPR029028">
    <property type="entry name" value="Alpha/beta_knot_MTases"/>
</dbReference>
<dbReference type="Gene3D" id="3.40.1280.10">
    <property type="match status" value="1"/>
</dbReference>
<evidence type="ECO:0000256" key="3">
    <source>
        <dbReference type="ARBA" id="ARBA00022679"/>
    </source>
</evidence>
<name>A0A395JHG0_9GAMM</name>
<dbReference type="Pfam" id="PF08032">
    <property type="entry name" value="SpoU_sub_bind"/>
    <property type="match status" value="1"/>
</dbReference>
<dbReference type="SMART" id="SM00967">
    <property type="entry name" value="SpoU_sub_bind"/>
    <property type="match status" value="1"/>
</dbReference>
<keyword evidence="6" id="KW-1185">Reference proteome</keyword>
<dbReference type="InterPro" id="IPR029064">
    <property type="entry name" value="Ribosomal_eL30-like_sf"/>
</dbReference>
<dbReference type="InterPro" id="IPR029026">
    <property type="entry name" value="tRNA_m1G_MTases_N"/>
</dbReference>
<comment type="similarity">
    <text evidence="1">Belongs to the class IV-like SAM-binding methyltransferase superfamily. RNA methyltransferase TrmH family.</text>
</comment>
<accession>A0A395JHG0</accession>
<dbReference type="InParanoid" id="A0A395JHG0"/>
<dbReference type="SUPFAM" id="SSF75217">
    <property type="entry name" value="alpha/beta knot"/>
    <property type="match status" value="1"/>
</dbReference>
<evidence type="ECO:0000259" key="4">
    <source>
        <dbReference type="SMART" id="SM00967"/>
    </source>
</evidence>
<dbReference type="CDD" id="cd18103">
    <property type="entry name" value="SpoU-like_RlmB"/>
    <property type="match status" value="1"/>
</dbReference>
<reference evidence="5 6" key="1">
    <citation type="submission" date="2018-06" db="EMBL/GenBank/DDBJ databases">
        <title>Genomic Encyclopedia of Type Strains, Phase IV (KMG-IV): sequencing the most valuable type-strain genomes for metagenomic binning, comparative biology and taxonomic classification.</title>
        <authorList>
            <person name="Goeker M."/>
        </authorList>
    </citation>
    <scope>NUCLEOTIDE SEQUENCE [LARGE SCALE GENOMIC DNA]</scope>
    <source>
        <strain evidence="5 6">DSM 24032</strain>
    </source>
</reference>
<feature type="domain" description="RNA 2-O ribose methyltransferase substrate binding" evidence="4">
    <location>
        <begin position="7"/>
        <end position="83"/>
    </location>
</feature>
<dbReference type="GO" id="GO:0006396">
    <property type="term" value="P:RNA processing"/>
    <property type="evidence" value="ECO:0007669"/>
    <property type="project" value="InterPro"/>
</dbReference>
<dbReference type="Gene3D" id="3.30.1330.30">
    <property type="match status" value="1"/>
</dbReference>
<dbReference type="EMBL" id="QNRT01000004">
    <property type="protein sequence ID" value="RBP49346.1"/>
    <property type="molecule type" value="Genomic_DNA"/>
</dbReference>
<organism evidence="5 6">
    <name type="scientific">Arenicella xantha</name>
    <dbReference type="NCBI Taxonomy" id="644221"/>
    <lineage>
        <taxon>Bacteria</taxon>
        <taxon>Pseudomonadati</taxon>
        <taxon>Pseudomonadota</taxon>
        <taxon>Gammaproteobacteria</taxon>
        <taxon>Arenicellales</taxon>
        <taxon>Arenicellaceae</taxon>
        <taxon>Arenicella</taxon>
    </lineage>
</organism>
<keyword evidence="3 5" id="KW-0808">Transferase</keyword>
<dbReference type="Proteomes" id="UP000253083">
    <property type="component" value="Unassembled WGS sequence"/>
</dbReference>
<dbReference type="GO" id="GO:0008173">
    <property type="term" value="F:RNA methyltransferase activity"/>
    <property type="evidence" value="ECO:0007669"/>
    <property type="project" value="InterPro"/>
</dbReference>
<evidence type="ECO:0000313" key="6">
    <source>
        <dbReference type="Proteomes" id="UP000253083"/>
    </source>
</evidence>
<dbReference type="Pfam" id="PF00588">
    <property type="entry name" value="SpoU_methylase"/>
    <property type="match status" value="1"/>
</dbReference>
<dbReference type="InterPro" id="IPR001537">
    <property type="entry name" value="SpoU_MeTrfase"/>
</dbReference>
<dbReference type="NCBIfam" id="TIGR00186">
    <property type="entry name" value="rRNA_methyl_3"/>
    <property type="match status" value="1"/>
</dbReference>
<evidence type="ECO:0000256" key="1">
    <source>
        <dbReference type="ARBA" id="ARBA00007228"/>
    </source>
</evidence>
<dbReference type="InterPro" id="IPR013123">
    <property type="entry name" value="SpoU_subst-bd"/>
</dbReference>
<dbReference type="InterPro" id="IPR004441">
    <property type="entry name" value="rRNA_MeTrfase_TrmH"/>
</dbReference>
<dbReference type="FunCoup" id="A0A395JHG0">
    <property type="interactions" value="494"/>
</dbReference>
<gene>
    <name evidence="5" type="ORF">DFR28_104277</name>
</gene>
<evidence type="ECO:0000256" key="2">
    <source>
        <dbReference type="ARBA" id="ARBA00022603"/>
    </source>
</evidence>
<dbReference type="OrthoDB" id="9785673at2"/>
<dbReference type="GO" id="GO:0003723">
    <property type="term" value="F:RNA binding"/>
    <property type="evidence" value="ECO:0007669"/>
    <property type="project" value="InterPro"/>
</dbReference>
<keyword evidence="2 5" id="KW-0489">Methyltransferase</keyword>
<dbReference type="GO" id="GO:0032259">
    <property type="term" value="P:methylation"/>
    <property type="evidence" value="ECO:0007669"/>
    <property type="project" value="UniProtKB-KW"/>
</dbReference>
<sequence length="255" mass="27421">MAQQESWVLGNHAVDAVLRVNPERALQLWVVINPKHAAQRDILDRAEAIGLSIHPVDKQELEKRCKNSQHQGVALTARPRQLGSDKELERFVASLSENKPALMLILDQVQDPHNFGACLRTADAAGVDAVIVAKDNASPLTAVVQKVASGAAETMPIFRVANLARAIEGLKRQGVWMIGTSDKATHSLYQQDFTGPVGLVMGAEGKGLRQLTESKCDSLVSLPMASTIVSSLNVSVATGVCLYEVVRQRSVATAS</sequence>
<proteinExistence type="inferred from homology"/>
<dbReference type="PANTHER" id="PTHR46429:SF1">
    <property type="entry name" value="23S RRNA (GUANOSINE-2'-O-)-METHYLTRANSFERASE RLMB"/>
    <property type="match status" value="1"/>
</dbReference>
<dbReference type="PANTHER" id="PTHR46429">
    <property type="entry name" value="23S RRNA (GUANOSINE-2'-O-)-METHYLTRANSFERASE RLMB"/>
    <property type="match status" value="1"/>
</dbReference>
<comment type="caution">
    <text evidence="5">The sequence shown here is derived from an EMBL/GenBank/DDBJ whole genome shotgun (WGS) entry which is preliminary data.</text>
</comment>
<dbReference type="SUPFAM" id="SSF55315">
    <property type="entry name" value="L30e-like"/>
    <property type="match status" value="1"/>
</dbReference>
<evidence type="ECO:0000313" key="5">
    <source>
        <dbReference type="EMBL" id="RBP49346.1"/>
    </source>
</evidence>
<dbReference type="RefSeq" id="WP_113955206.1">
    <property type="nucleotide sequence ID" value="NZ_QNRT01000004.1"/>
</dbReference>
<dbReference type="GO" id="GO:0005829">
    <property type="term" value="C:cytosol"/>
    <property type="evidence" value="ECO:0007669"/>
    <property type="project" value="TreeGrafter"/>
</dbReference>
<dbReference type="FunFam" id="3.40.1280.10:FF:000008">
    <property type="entry name" value="Group 3 RNA methyltransferase TrmH"/>
    <property type="match status" value="1"/>
</dbReference>
<dbReference type="AlphaFoldDB" id="A0A395JHG0"/>
<protein>
    <submittedName>
        <fullName evidence="5">23S rRNA Gm-2251 2'-O-methyltransferase</fullName>
    </submittedName>
</protein>